<organism evidence="5 6">
    <name type="scientific">Prauserella flavalba</name>
    <dbReference type="NCBI Taxonomy" id="1477506"/>
    <lineage>
        <taxon>Bacteria</taxon>
        <taxon>Bacillati</taxon>
        <taxon>Actinomycetota</taxon>
        <taxon>Actinomycetes</taxon>
        <taxon>Pseudonocardiales</taxon>
        <taxon>Pseudonocardiaceae</taxon>
        <taxon>Prauserella</taxon>
    </lineage>
</organism>
<dbReference type="RefSeq" id="WP_110338246.1">
    <property type="nucleotide sequence ID" value="NZ_MASU01000006.1"/>
</dbReference>
<evidence type="ECO:0000313" key="5">
    <source>
        <dbReference type="EMBL" id="PXY34111.1"/>
    </source>
</evidence>
<dbReference type="SUPFAM" id="SSF53590">
    <property type="entry name" value="Nucleoside hydrolase"/>
    <property type="match status" value="1"/>
</dbReference>
<protein>
    <submittedName>
        <fullName evidence="5">Nucleoside hydrolase</fullName>
    </submittedName>
</protein>
<dbReference type="EMBL" id="MASU01000006">
    <property type="protein sequence ID" value="PXY34111.1"/>
    <property type="molecule type" value="Genomic_DNA"/>
</dbReference>
<dbReference type="GO" id="GO:0005829">
    <property type="term" value="C:cytosol"/>
    <property type="evidence" value="ECO:0007669"/>
    <property type="project" value="TreeGrafter"/>
</dbReference>
<comment type="caution">
    <text evidence="5">The sequence shown here is derived from an EMBL/GenBank/DDBJ whole genome shotgun (WGS) entry which is preliminary data.</text>
</comment>
<evidence type="ECO:0000259" key="4">
    <source>
        <dbReference type="Pfam" id="PF01156"/>
    </source>
</evidence>
<dbReference type="Proteomes" id="UP000247892">
    <property type="component" value="Unassembled WGS sequence"/>
</dbReference>
<dbReference type="InterPro" id="IPR036452">
    <property type="entry name" value="Ribo_hydro-like"/>
</dbReference>
<dbReference type="GO" id="GO:0008477">
    <property type="term" value="F:purine nucleosidase activity"/>
    <property type="evidence" value="ECO:0007669"/>
    <property type="project" value="TreeGrafter"/>
</dbReference>
<dbReference type="PANTHER" id="PTHR12304:SF4">
    <property type="entry name" value="URIDINE NUCLEOSIDASE"/>
    <property type="match status" value="1"/>
</dbReference>
<dbReference type="AlphaFoldDB" id="A0A318LKS8"/>
<evidence type="ECO:0000256" key="3">
    <source>
        <dbReference type="SAM" id="MobiDB-lite"/>
    </source>
</evidence>
<dbReference type="InterPro" id="IPR023186">
    <property type="entry name" value="IUNH"/>
</dbReference>
<dbReference type="GO" id="GO:0006152">
    <property type="term" value="P:purine nucleoside catabolic process"/>
    <property type="evidence" value="ECO:0007669"/>
    <property type="project" value="TreeGrafter"/>
</dbReference>
<evidence type="ECO:0000313" key="6">
    <source>
        <dbReference type="Proteomes" id="UP000247892"/>
    </source>
</evidence>
<feature type="region of interest" description="Disordered" evidence="3">
    <location>
        <begin position="72"/>
        <end position="100"/>
    </location>
</feature>
<keyword evidence="1 5" id="KW-0378">Hydrolase</keyword>
<dbReference type="Gene3D" id="3.90.245.10">
    <property type="entry name" value="Ribonucleoside hydrolase-like"/>
    <property type="match status" value="1"/>
</dbReference>
<sequence>MGTKLIIDTDPGVDDAFAIALAALSDDVDLLGVTTVFGNVPLTATTRNARRVLALCKRDDVPVAAGAARPLVHPQPREARPVHGSDGLSGRSAALPEPARELEPTDAVTLLASLLEAADEPVTIAPIGPLTNIAALLAAHPALADRIGRLVIMGGGLAGGNTTAAAEFNVWSDPEAAHRVLAGGEVPCTLVPLDLTHRCAVDAAWLGRLAASGPVGAALDALTPDYLAHYSRTLGFEGIVVHDAVAVAEAIRPGILRTVPAPVRVECSAGPGRGATIADRRPQAQKADTDGLTGGPFTQVAVDTDLEGLREFLLGRLAGRPA</sequence>
<accession>A0A318LKS8</accession>
<dbReference type="PANTHER" id="PTHR12304">
    <property type="entry name" value="INOSINE-URIDINE PREFERRING NUCLEOSIDE HYDROLASE"/>
    <property type="match status" value="1"/>
</dbReference>
<name>A0A318LKS8_9PSEU</name>
<dbReference type="Pfam" id="PF01156">
    <property type="entry name" value="IU_nuc_hydro"/>
    <property type="match status" value="1"/>
</dbReference>
<feature type="region of interest" description="Disordered" evidence="3">
    <location>
        <begin position="272"/>
        <end position="292"/>
    </location>
</feature>
<reference evidence="5 6" key="1">
    <citation type="submission" date="2016-07" db="EMBL/GenBank/DDBJ databases">
        <title>Draft genome sequence of Prauserella sp. YIM 121212, isolated from alkaline soil.</title>
        <authorList>
            <person name="Ruckert C."/>
            <person name="Albersmeier A."/>
            <person name="Jiang C.-L."/>
            <person name="Jiang Y."/>
            <person name="Kalinowski J."/>
            <person name="Schneider O."/>
            <person name="Winkler A."/>
            <person name="Zotchev S.B."/>
        </authorList>
    </citation>
    <scope>NUCLEOTIDE SEQUENCE [LARGE SCALE GENOMIC DNA]</scope>
    <source>
        <strain evidence="5 6">YIM 121212</strain>
    </source>
</reference>
<keyword evidence="2" id="KW-0326">Glycosidase</keyword>
<evidence type="ECO:0000256" key="2">
    <source>
        <dbReference type="ARBA" id="ARBA00023295"/>
    </source>
</evidence>
<keyword evidence="6" id="KW-1185">Reference proteome</keyword>
<gene>
    <name evidence="5" type="ORF">BA062_18150</name>
</gene>
<dbReference type="InterPro" id="IPR001910">
    <property type="entry name" value="Inosine/uridine_hydrolase_dom"/>
</dbReference>
<evidence type="ECO:0000256" key="1">
    <source>
        <dbReference type="ARBA" id="ARBA00022801"/>
    </source>
</evidence>
<feature type="domain" description="Inosine/uridine-preferring nucleoside hydrolase" evidence="4">
    <location>
        <begin position="5"/>
        <end position="307"/>
    </location>
</feature>
<proteinExistence type="predicted"/>
<dbReference type="OrthoDB" id="9797882at2"/>